<proteinExistence type="predicted"/>
<sequence>IRSKFANNFKLDLELYLHLLEITRSGINTLSDAGLSVYTKTI</sequence>
<feature type="non-terminal residue" evidence="1">
    <location>
        <position position="1"/>
    </location>
</feature>
<protein>
    <submittedName>
        <fullName evidence="1">2559_t:CDS:1</fullName>
    </submittedName>
</protein>
<name>A0A9N9PHQ3_9GLOM</name>
<dbReference type="Proteomes" id="UP000789759">
    <property type="component" value="Unassembled WGS sequence"/>
</dbReference>
<evidence type="ECO:0000313" key="1">
    <source>
        <dbReference type="EMBL" id="CAG8817612.1"/>
    </source>
</evidence>
<gene>
    <name evidence="1" type="ORF">CPELLU_LOCUS19359</name>
</gene>
<organism evidence="1 2">
    <name type="scientific">Cetraspora pellucida</name>
    <dbReference type="NCBI Taxonomy" id="1433469"/>
    <lineage>
        <taxon>Eukaryota</taxon>
        <taxon>Fungi</taxon>
        <taxon>Fungi incertae sedis</taxon>
        <taxon>Mucoromycota</taxon>
        <taxon>Glomeromycotina</taxon>
        <taxon>Glomeromycetes</taxon>
        <taxon>Diversisporales</taxon>
        <taxon>Gigasporaceae</taxon>
        <taxon>Cetraspora</taxon>
    </lineage>
</organism>
<dbReference type="EMBL" id="CAJVQA010045690">
    <property type="protein sequence ID" value="CAG8817612.1"/>
    <property type="molecule type" value="Genomic_DNA"/>
</dbReference>
<keyword evidence="2" id="KW-1185">Reference proteome</keyword>
<evidence type="ECO:0000313" key="2">
    <source>
        <dbReference type="Proteomes" id="UP000789759"/>
    </source>
</evidence>
<accession>A0A9N9PHQ3</accession>
<reference evidence="1" key="1">
    <citation type="submission" date="2021-06" db="EMBL/GenBank/DDBJ databases">
        <authorList>
            <person name="Kallberg Y."/>
            <person name="Tangrot J."/>
            <person name="Rosling A."/>
        </authorList>
    </citation>
    <scope>NUCLEOTIDE SEQUENCE</scope>
    <source>
        <strain evidence="1">FL966</strain>
    </source>
</reference>
<comment type="caution">
    <text evidence="1">The sequence shown here is derived from an EMBL/GenBank/DDBJ whole genome shotgun (WGS) entry which is preliminary data.</text>
</comment>
<dbReference type="AlphaFoldDB" id="A0A9N9PHQ3"/>